<name>E7N3H4_9FIRM</name>
<dbReference type="SUPFAM" id="SSF88713">
    <property type="entry name" value="Glycoside hydrolase/deacetylase"/>
    <property type="match status" value="1"/>
</dbReference>
<dbReference type="Gene3D" id="3.20.20.370">
    <property type="entry name" value="Glycoside hydrolase/deacetylase"/>
    <property type="match status" value="1"/>
</dbReference>
<dbReference type="CDD" id="cd10924">
    <property type="entry name" value="CE4_COG4878"/>
    <property type="match status" value="1"/>
</dbReference>
<dbReference type="STRING" id="749551.HMPREF9555_01564"/>
<evidence type="ECO:0000313" key="2">
    <source>
        <dbReference type="Proteomes" id="UP000004633"/>
    </source>
</evidence>
<dbReference type="InterPro" id="IPR011330">
    <property type="entry name" value="Glyco_hydro/deAcase_b/a-brl"/>
</dbReference>
<dbReference type="EMBL" id="AECV01000035">
    <property type="protein sequence ID" value="EFW29159.1"/>
    <property type="molecule type" value="Genomic_DNA"/>
</dbReference>
<dbReference type="RefSeq" id="WP_009350207.1">
    <property type="nucleotide sequence ID" value="NZ_GL638147.1"/>
</dbReference>
<accession>E7N3H4</accession>
<dbReference type="HOGENOM" id="CLU_031111_0_0_9"/>
<sequence>MYKRNFIAAFLIVFLLGLFFQYNRTDGFMKLSTNIHENFGANGALVEGSEEDKALERETFLILYDPMNLRSMFLKHYLERFIREQKKATLAAEIGAVPEIDRRYIGVIVTTGNIGAVAALPQIDQYVADGGTALFLDGLSDTGMPAGFAERIGVRRFGESYTREGIHMTSDIIFGVQSIGVSGRSYQTTTAAVSLDSAVQIHAAADDGTPLVWEMPSGAGKYVVYNGQRMADKPNVGLLAGILSLTSDTYVYPTVGAKVFIIDDFPAPVPEGIFPRLYDEVHLTTADFYRNVWWPQMLANAKRYGFKYTGVVIETYGNQVKGPFAPMSDRYTRSYLIAYGRELLKSGGELGIHGYNHQPLAPAGYNQEHLDYTPWASPEDMKESLRELRRYIASAYPDYAIRTYVPPSNILSPEGKEALKEVFPDLKIIAALYMGMPEDRAYYQDFQRNADGSYEFPRVSSGYIVRGDMLWDIVNVINTQGIVSHFVHPDEIFYEESAHTTWREMNEGMDAFMKFTQEQYPWLRGATVSEAAAMLGAYFDLDCRIEREGDEMRIISWNYRVPPRYILRTHKKPEAVAGCTVENIGQAAYIVEVKEPTAEIRFK</sequence>
<dbReference type="AlphaFoldDB" id="E7N3H4"/>
<evidence type="ECO:0000313" key="1">
    <source>
        <dbReference type="EMBL" id="EFW29159.1"/>
    </source>
</evidence>
<dbReference type="Proteomes" id="UP000004633">
    <property type="component" value="Unassembled WGS sequence"/>
</dbReference>
<keyword evidence="2" id="KW-1185">Reference proteome</keyword>
<dbReference type="Pfam" id="PF09960">
    <property type="entry name" value="DUF2194"/>
    <property type="match status" value="1"/>
</dbReference>
<comment type="caution">
    <text evidence="1">The sequence shown here is derived from an EMBL/GenBank/DDBJ whole genome shotgun (WGS) entry which is preliminary data.</text>
</comment>
<gene>
    <name evidence="1" type="ORF">HMPREF9555_01564</name>
</gene>
<organism evidence="1 2">
    <name type="scientific">Selenomonas artemidis F0399</name>
    <dbReference type="NCBI Taxonomy" id="749551"/>
    <lineage>
        <taxon>Bacteria</taxon>
        <taxon>Bacillati</taxon>
        <taxon>Bacillota</taxon>
        <taxon>Negativicutes</taxon>
        <taxon>Selenomonadales</taxon>
        <taxon>Selenomonadaceae</taxon>
        <taxon>Selenomonas</taxon>
    </lineage>
</organism>
<reference evidence="1 2" key="1">
    <citation type="submission" date="2010-08" db="EMBL/GenBank/DDBJ databases">
        <authorList>
            <person name="Weinstock G."/>
            <person name="Sodergren E."/>
            <person name="Clifton S."/>
            <person name="Fulton L."/>
            <person name="Fulton B."/>
            <person name="Courtney L."/>
            <person name="Fronick C."/>
            <person name="Harrison M."/>
            <person name="Strong C."/>
            <person name="Farmer C."/>
            <person name="Delahaunty K."/>
            <person name="Markovic C."/>
            <person name="Hall O."/>
            <person name="Minx P."/>
            <person name="Tomlinson C."/>
            <person name="Mitreva M."/>
            <person name="Hou S."/>
            <person name="Chen J."/>
            <person name="Wollam A."/>
            <person name="Pepin K.H."/>
            <person name="Johnson M."/>
            <person name="Bhonagiri V."/>
            <person name="Zhang X."/>
            <person name="Suruliraj S."/>
            <person name="Warren W."/>
            <person name="Chinwalla A."/>
            <person name="Mardis E.R."/>
            <person name="Wilson R.K."/>
        </authorList>
    </citation>
    <scope>NUCLEOTIDE SEQUENCE [LARGE SCALE GENOMIC DNA]</scope>
    <source>
        <strain evidence="1 2">F0399</strain>
    </source>
</reference>
<dbReference type="InterPro" id="IPR018695">
    <property type="entry name" value="DUF2194"/>
</dbReference>
<proteinExistence type="predicted"/>
<protein>
    <submittedName>
        <fullName evidence="1">Polysaccharide deacetylase</fullName>
    </submittedName>
</protein>
<dbReference type="GO" id="GO:0005975">
    <property type="term" value="P:carbohydrate metabolic process"/>
    <property type="evidence" value="ECO:0007669"/>
    <property type="project" value="InterPro"/>
</dbReference>